<dbReference type="RefSeq" id="WP_015616546.1">
    <property type="nucleotide sequence ID" value="NC_021182.1"/>
</dbReference>
<evidence type="ECO:0000256" key="3">
    <source>
        <dbReference type="ARBA" id="ARBA00011515"/>
    </source>
</evidence>
<dbReference type="GO" id="GO:0051536">
    <property type="term" value="F:iron-sulfur cluster binding"/>
    <property type="evidence" value="ECO:0007669"/>
    <property type="project" value="UniProtKB-KW"/>
</dbReference>
<evidence type="ECO:0000256" key="11">
    <source>
        <dbReference type="ARBA" id="ARBA00023231"/>
    </source>
</evidence>
<dbReference type="STRING" id="86416.Clopa_3472"/>
<comment type="cofactor">
    <cofactor evidence="1">
        <name>iron-sulfur cluster</name>
        <dbReference type="ChEBI" id="CHEBI:30408"/>
    </cofactor>
</comment>
<dbReference type="eggNOG" id="ENOG5032URG">
    <property type="taxonomic scope" value="Bacteria"/>
</dbReference>
<dbReference type="EMBL" id="CP003261">
    <property type="protein sequence ID" value="AGK98262.1"/>
    <property type="molecule type" value="Genomic_DNA"/>
</dbReference>
<gene>
    <name evidence="14" type="ORF">Clopa_3472</name>
</gene>
<sequence>MEKKIDEILEFIQERCLWQFHSREWDRTENINGVFDLLPKLLAGEKISTKELEPKEKCFYADAKILSDQLQERFSFVKEMDEKEKSELLSGVKEKLVDVAITKCRNEELRTPFY</sequence>
<keyword evidence="15" id="KW-1185">Reference proteome</keyword>
<comment type="subunit">
    <text evidence="3">Hexamer of two alpha, two beta, and two delta chains.</text>
</comment>
<evidence type="ECO:0000256" key="4">
    <source>
        <dbReference type="ARBA" id="ARBA00012773"/>
    </source>
</evidence>
<evidence type="ECO:0000256" key="7">
    <source>
        <dbReference type="ARBA" id="ARBA00022840"/>
    </source>
</evidence>
<comment type="catalytic activity">
    <reaction evidence="13">
        <text>N2 + 8 reduced [2Fe-2S]-[ferredoxin] + 16 ATP + 16 H2O = H2 + 8 oxidized [2Fe-2S]-[ferredoxin] + 2 NH4(+) + 16 ADP + 16 phosphate + 6 H(+)</text>
        <dbReference type="Rhea" id="RHEA:21448"/>
        <dbReference type="Rhea" id="RHEA-COMP:10000"/>
        <dbReference type="Rhea" id="RHEA-COMP:10001"/>
        <dbReference type="ChEBI" id="CHEBI:15377"/>
        <dbReference type="ChEBI" id="CHEBI:15378"/>
        <dbReference type="ChEBI" id="CHEBI:17997"/>
        <dbReference type="ChEBI" id="CHEBI:18276"/>
        <dbReference type="ChEBI" id="CHEBI:28938"/>
        <dbReference type="ChEBI" id="CHEBI:30616"/>
        <dbReference type="ChEBI" id="CHEBI:33737"/>
        <dbReference type="ChEBI" id="CHEBI:33738"/>
        <dbReference type="ChEBI" id="CHEBI:43474"/>
        <dbReference type="ChEBI" id="CHEBI:456216"/>
        <dbReference type="EC" id="1.18.6.1"/>
    </reaction>
</comment>
<evidence type="ECO:0000313" key="15">
    <source>
        <dbReference type="Proteomes" id="UP000013523"/>
    </source>
</evidence>
<keyword evidence="5" id="KW-0479">Metal-binding</keyword>
<evidence type="ECO:0000313" key="14">
    <source>
        <dbReference type="EMBL" id="AGK98262.1"/>
    </source>
</evidence>
<accession>R4K522</accession>
<evidence type="ECO:0000256" key="1">
    <source>
        <dbReference type="ARBA" id="ARBA00001915"/>
    </source>
</evidence>
<evidence type="ECO:0000256" key="13">
    <source>
        <dbReference type="ARBA" id="ARBA00047967"/>
    </source>
</evidence>
<evidence type="ECO:0000256" key="6">
    <source>
        <dbReference type="ARBA" id="ARBA00022741"/>
    </source>
</evidence>
<evidence type="ECO:0000256" key="2">
    <source>
        <dbReference type="ARBA" id="ARBA00004064"/>
    </source>
</evidence>
<dbReference type="Proteomes" id="UP000013523">
    <property type="component" value="Chromosome"/>
</dbReference>
<dbReference type="AlphaFoldDB" id="R4K522"/>
<keyword evidence="8" id="KW-0560">Oxidoreductase</keyword>
<dbReference type="HOGENOM" id="CLU_148675_0_0_9"/>
<evidence type="ECO:0000256" key="8">
    <source>
        <dbReference type="ARBA" id="ARBA00023002"/>
    </source>
</evidence>
<dbReference type="PATRIC" id="fig|86416.3.peg.3467"/>
<keyword evidence="10" id="KW-0411">Iron-sulfur</keyword>
<evidence type="ECO:0000256" key="9">
    <source>
        <dbReference type="ARBA" id="ARBA00023004"/>
    </source>
</evidence>
<dbReference type="GO" id="GO:0046872">
    <property type="term" value="F:metal ion binding"/>
    <property type="evidence" value="ECO:0007669"/>
    <property type="project" value="UniProtKB-KW"/>
</dbReference>
<keyword evidence="9" id="KW-0408">Iron</keyword>
<dbReference type="InterPro" id="IPR004349">
    <property type="entry name" value="V/Nase_d_su"/>
</dbReference>
<evidence type="ECO:0000256" key="10">
    <source>
        <dbReference type="ARBA" id="ARBA00023014"/>
    </source>
</evidence>
<keyword evidence="11" id="KW-0535">Nitrogen fixation</keyword>
<comment type="function">
    <text evidence="2">The key enzymatic reactions in nitrogen fixation are catalyzed by the nitrogenase complex, which has 2 components: the iron protein (component 2) and a component 1 which is either a molybdenum-iron protein, a vanadium-iron, or an iron-iron protein.</text>
</comment>
<dbReference type="OrthoDB" id="198407at2"/>
<protein>
    <recommendedName>
        <fullName evidence="4">nitrogenase</fullName>
        <ecNumber evidence="4">1.18.6.1</ecNumber>
    </recommendedName>
    <alternativeName>
        <fullName evidence="12">Nitrogenase component I</fullName>
    </alternativeName>
</protein>
<dbReference type="Pfam" id="PF03139">
    <property type="entry name" value="AnfG_VnfG"/>
    <property type="match status" value="1"/>
</dbReference>
<proteinExistence type="predicted"/>
<name>R4K522_CLOPA</name>
<dbReference type="KEGG" id="cpas:Clopa_3472"/>
<evidence type="ECO:0000256" key="5">
    <source>
        <dbReference type="ARBA" id="ARBA00022723"/>
    </source>
</evidence>
<keyword evidence="7" id="KW-0067">ATP-binding</keyword>
<keyword evidence="6" id="KW-0547">Nucleotide-binding</keyword>
<dbReference type="GO" id="GO:0005524">
    <property type="term" value="F:ATP binding"/>
    <property type="evidence" value="ECO:0007669"/>
    <property type="project" value="UniProtKB-KW"/>
</dbReference>
<reference evidence="14 15" key="1">
    <citation type="submission" date="2012-01" db="EMBL/GenBank/DDBJ databases">
        <title>Complete sequence of chromosome of Clostridium pasteurianum BC1.</title>
        <authorList>
            <consortium name="US DOE Joint Genome Institute"/>
            <person name="Lucas S."/>
            <person name="Han J."/>
            <person name="Lapidus A."/>
            <person name="Cheng J.-F."/>
            <person name="Goodwin L."/>
            <person name="Pitluck S."/>
            <person name="Peters L."/>
            <person name="Mikhailova N."/>
            <person name="Teshima H."/>
            <person name="Detter J.C."/>
            <person name="Han C."/>
            <person name="Tapia R."/>
            <person name="Land M."/>
            <person name="Hauser L."/>
            <person name="Kyrpides N."/>
            <person name="Ivanova N."/>
            <person name="Pagani I."/>
            <person name="Dunn J."/>
            <person name="Taghavi S."/>
            <person name="Francis A."/>
            <person name="van der Lelie D."/>
            <person name="Woyke T."/>
        </authorList>
    </citation>
    <scope>NUCLEOTIDE SEQUENCE [LARGE SCALE GENOMIC DNA]</scope>
    <source>
        <strain evidence="14 15">BC1</strain>
    </source>
</reference>
<dbReference type="GO" id="GO:0016163">
    <property type="term" value="F:nitrogenase activity"/>
    <property type="evidence" value="ECO:0007669"/>
    <property type="project" value="UniProtKB-EC"/>
</dbReference>
<evidence type="ECO:0000256" key="12">
    <source>
        <dbReference type="ARBA" id="ARBA00030899"/>
    </source>
</evidence>
<organism evidence="14 15">
    <name type="scientific">Clostridium pasteurianum BC1</name>
    <dbReference type="NCBI Taxonomy" id="86416"/>
    <lineage>
        <taxon>Bacteria</taxon>
        <taxon>Bacillati</taxon>
        <taxon>Bacillota</taxon>
        <taxon>Clostridia</taxon>
        <taxon>Eubacteriales</taxon>
        <taxon>Clostridiaceae</taxon>
        <taxon>Clostridium</taxon>
    </lineage>
</organism>
<dbReference type="EC" id="1.18.6.1" evidence="4"/>